<sequence length="139" mass="14903">MLPAEFLELVYGIVLRVIELVFVVVGLVVEGVVEVVLGHVAVGVGLRLRGNVGLVLIDLVLVGSLEVPVENGFDLVGGVLEADRGAQLREREPGRICLLRVDLDQPRPVALSRRADVGVARPVTRVSSWISQRHAVGMG</sequence>
<dbReference type="Proteomes" id="UP000655443">
    <property type="component" value="Unassembled WGS sequence"/>
</dbReference>
<comment type="caution">
    <text evidence="2">The sequence shown here is derived from an EMBL/GenBank/DDBJ whole genome shotgun (WGS) entry which is preliminary data.</text>
</comment>
<accession>A0A919D482</accession>
<keyword evidence="1" id="KW-0812">Transmembrane</keyword>
<evidence type="ECO:0000313" key="3">
    <source>
        <dbReference type="Proteomes" id="UP000655443"/>
    </source>
</evidence>
<evidence type="ECO:0000313" key="2">
    <source>
        <dbReference type="EMBL" id="GHE09025.1"/>
    </source>
</evidence>
<proteinExistence type="predicted"/>
<feature type="transmembrane region" description="Helical" evidence="1">
    <location>
        <begin position="20"/>
        <end position="42"/>
    </location>
</feature>
<keyword evidence="1" id="KW-0472">Membrane</keyword>
<keyword evidence="3" id="KW-1185">Reference proteome</keyword>
<gene>
    <name evidence="2" type="ORF">GCM10010339_59960</name>
</gene>
<evidence type="ECO:0000256" key="1">
    <source>
        <dbReference type="SAM" id="Phobius"/>
    </source>
</evidence>
<protein>
    <submittedName>
        <fullName evidence="2">Uncharacterized protein</fullName>
    </submittedName>
</protein>
<organism evidence="2 3">
    <name type="scientific">Streptomyces alanosinicus</name>
    <dbReference type="NCBI Taxonomy" id="68171"/>
    <lineage>
        <taxon>Bacteria</taxon>
        <taxon>Bacillati</taxon>
        <taxon>Actinomycetota</taxon>
        <taxon>Actinomycetes</taxon>
        <taxon>Kitasatosporales</taxon>
        <taxon>Streptomycetaceae</taxon>
        <taxon>Streptomyces</taxon>
    </lineage>
</organism>
<dbReference type="EMBL" id="BMVG01000018">
    <property type="protein sequence ID" value="GHE09025.1"/>
    <property type="molecule type" value="Genomic_DNA"/>
</dbReference>
<name>A0A919D482_9ACTN</name>
<reference evidence="2" key="2">
    <citation type="submission" date="2020-09" db="EMBL/GenBank/DDBJ databases">
        <authorList>
            <person name="Sun Q."/>
            <person name="Ohkuma M."/>
        </authorList>
    </citation>
    <scope>NUCLEOTIDE SEQUENCE</scope>
    <source>
        <strain evidence="2">JCM 4714</strain>
    </source>
</reference>
<dbReference type="AlphaFoldDB" id="A0A919D482"/>
<keyword evidence="1" id="KW-1133">Transmembrane helix</keyword>
<reference evidence="2" key="1">
    <citation type="journal article" date="2014" name="Int. J. Syst. Evol. Microbiol.">
        <title>Complete genome sequence of Corynebacterium casei LMG S-19264T (=DSM 44701T), isolated from a smear-ripened cheese.</title>
        <authorList>
            <consortium name="US DOE Joint Genome Institute (JGI-PGF)"/>
            <person name="Walter F."/>
            <person name="Albersmeier A."/>
            <person name="Kalinowski J."/>
            <person name="Ruckert C."/>
        </authorList>
    </citation>
    <scope>NUCLEOTIDE SEQUENCE</scope>
    <source>
        <strain evidence="2">JCM 4714</strain>
    </source>
</reference>